<sequence>MESEQQVIEGEDEDFLTPQTFVVPEESDLTKLTFEELEQVILIEYMPKKKILSKITTYKLSTNPRFKLVKQKRRPQSEGSGLGIVLKPPTGDTIGKSIKTPRLTNNEAEYEAMISGLELAKSLGAKVIEAKCDSLLVVNQVNKSLEV</sequence>
<reference evidence="3" key="1">
    <citation type="journal article" date="2013" name="Genome Biol.">
        <title>Reference genomes and transcriptomes of Nicotiana sylvestris and Nicotiana tomentosiformis.</title>
        <authorList>
            <person name="Sierro N."/>
            <person name="Battey J.N."/>
            <person name="Ouadi S."/>
            <person name="Bovet L."/>
            <person name="Goepfert S."/>
            <person name="Bakaher N."/>
            <person name="Peitsch M.C."/>
            <person name="Ivanov N.V."/>
        </authorList>
    </citation>
    <scope>NUCLEOTIDE SEQUENCE [LARGE SCALE GENOMIC DNA]</scope>
</reference>
<gene>
    <name evidence="4" type="primary">LOC104211612</name>
</gene>
<dbReference type="InterPro" id="IPR012337">
    <property type="entry name" value="RNaseH-like_sf"/>
</dbReference>
<dbReference type="Pfam" id="PF13456">
    <property type="entry name" value="RVT_3"/>
    <property type="match status" value="1"/>
</dbReference>
<dbReference type="InterPro" id="IPR036397">
    <property type="entry name" value="RNaseH_sf"/>
</dbReference>
<evidence type="ECO:0000313" key="3">
    <source>
        <dbReference type="Proteomes" id="UP000189701"/>
    </source>
</evidence>
<dbReference type="GO" id="GO:0003676">
    <property type="term" value="F:nucleic acid binding"/>
    <property type="evidence" value="ECO:0007669"/>
    <property type="project" value="InterPro"/>
</dbReference>
<reference evidence="4" key="2">
    <citation type="submission" date="2025-08" db="UniProtKB">
        <authorList>
            <consortium name="RefSeq"/>
        </authorList>
    </citation>
    <scope>IDENTIFICATION</scope>
    <source>
        <tissue evidence="4">Leaf</tissue>
    </source>
</reference>
<accession>A0A1U7V217</accession>
<protein>
    <submittedName>
        <fullName evidence="4">Uncharacterized protein LOC104211612</fullName>
    </submittedName>
</protein>
<dbReference type="RefSeq" id="XP_009759001.1">
    <property type="nucleotide sequence ID" value="XM_009760699.1"/>
</dbReference>
<name>A0A1U7V217_NICSY</name>
<dbReference type="InterPro" id="IPR002156">
    <property type="entry name" value="RNaseH_domain"/>
</dbReference>
<dbReference type="Proteomes" id="UP000189701">
    <property type="component" value="Unplaced"/>
</dbReference>
<dbReference type="PANTHER" id="PTHR48475">
    <property type="entry name" value="RIBONUCLEASE H"/>
    <property type="match status" value="1"/>
</dbReference>
<proteinExistence type="predicted"/>
<evidence type="ECO:0000313" key="4">
    <source>
        <dbReference type="RefSeq" id="XP_009759001.1"/>
    </source>
</evidence>
<dbReference type="Gene3D" id="3.30.420.10">
    <property type="entry name" value="Ribonuclease H-like superfamily/Ribonuclease H"/>
    <property type="match status" value="1"/>
</dbReference>
<feature type="region of interest" description="Disordered" evidence="1">
    <location>
        <begin position="69"/>
        <end position="99"/>
    </location>
</feature>
<evidence type="ECO:0000259" key="2">
    <source>
        <dbReference type="Pfam" id="PF13456"/>
    </source>
</evidence>
<feature type="domain" description="RNase H type-1" evidence="2">
    <location>
        <begin position="76"/>
        <end position="143"/>
    </location>
</feature>
<dbReference type="AlphaFoldDB" id="A0A1U7V217"/>
<dbReference type="GO" id="GO:0004523">
    <property type="term" value="F:RNA-DNA hybrid ribonuclease activity"/>
    <property type="evidence" value="ECO:0007669"/>
    <property type="project" value="InterPro"/>
</dbReference>
<dbReference type="PANTHER" id="PTHR48475:SF2">
    <property type="entry name" value="RIBONUCLEASE H"/>
    <property type="match status" value="1"/>
</dbReference>
<keyword evidence="3" id="KW-1185">Reference proteome</keyword>
<organism evidence="3 4">
    <name type="scientific">Nicotiana sylvestris</name>
    <name type="common">Wood tobacco</name>
    <name type="synonym">South American tobacco</name>
    <dbReference type="NCBI Taxonomy" id="4096"/>
    <lineage>
        <taxon>Eukaryota</taxon>
        <taxon>Viridiplantae</taxon>
        <taxon>Streptophyta</taxon>
        <taxon>Embryophyta</taxon>
        <taxon>Tracheophyta</taxon>
        <taxon>Spermatophyta</taxon>
        <taxon>Magnoliopsida</taxon>
        <taxon>eudicotyledons</taxon>
        <taxon>Gunneridae</taxon>
        <taxon>Pentapetalae</taxon>
        <taxon>asterids</taxon>
        <taxon>lamiids</taxon>
        <taxon>Solanales</taxon>
        <taxon>Solanaceae</taxon>
        <taxon>Nicotianoideae</taxon>
        <taxon>Nicotianeae</taxon>
        <taxon>Nicotiana</taxon>
    </lineage>
</organism>
<evidence type="ECO:0000256" key="1">
    <source>
        <dbReference type="SAM" id="MobiDB-lite"/>
    </source>
</evidence>
<dbReference type="SUPFAM" id="SSF53098">
    <property type="entry name" value="Ribonuclease H-like"/>
    <property type="match status" value="1"/>
</dbReference>